<evidence type="ECO:0000256" key="14">
    <source>
        <dbReference type="ARBA" id="ARBA00043078"/>
    </source>
</evidence>
<dbReference type="OrthoDB" id="77201at2759"/>
<evidence type="ECO:0000256" key="12">
    <source>
        <dbReference type="ARBA" id="ARBA00037649"/>
    </source>
</evidence>
<dbReference type="GO" id="GO:0009277">
    <property type="term" value="C:fungal-type cell wall"/>
    <property type="evidence" value="ECO:0007669"/>
    <property type="project" value="TreeGrafter"/>
</dbReference>
<accession>A0A165JIH4</accession>
<evidence type="ECO:0000256" key="3">
    <source>
        <dbReference type="ARBA" id="ARBA00008773"/>
    </source>
</evidence>
<sequence length="354" mass="39885">MFGLRHLLGLGLLALSVTAAPQPHKKRTCSTKCFPNGNATISDATATKRTRENWWCPADKMYGFMGFSYPLEVSDCGDASNGFDKINSDFKKMKEMGASMVRVYAPECREKSVWENLLKAGIENNMGIIGMVWWGFGDQGLWVKTRDSINAVLEENPLAPFVFHSMAFGSEPVGDGVEDDGTFVKDMLAWKDTLSKYGINLGISEDWDRQGRLTDGDGLTDFGKQIRDASDNLQLHPMPYYHCDKYPTADNVMDYFSWYIEKLVEPNMPGLPIFVTETQWSSQQGGSHNRGCGEPGEDLDNFKKFWNTWQDNCDYWKQHKVGWFAHTFSDEMEGGFGILDGSGNPKMDFAPPRC</sequence>
<keyword evidence="15" id="KW-0732">Signal</keyword>
<dbReference type="EMBL" id="KV425966">
    <property type="protein sequence ID" value="KZV94888.1"/>
    <property type="molecule type" value="Genomic_DNA"/>
</dbReference>
<keyword evidence="17" id="KW-1185">Reference proteome</keyword>
<dbReference type="PANTHER" id="PTHR16631">
    <property type="entry name" value="GLUCAN 1,3-BETA-GLUCOSIDASE"/>
    <property type="match status" value="1"/>
</dbReference>
<evidence type="ECO:0000256" key="6">
    <source>
        <dbReference type="ARBA" id="ARBA00022801"/>
    </source>
</evidence>
<gene>
    <name evidence="16" type="ORF">EXIGLDRAFT_736297</name>
</gene>
<dbReference type="InterPro" id="IPR017853">
    <property type="entry name" value="GH"/>
</dbReference>
<evidence type="ECO:0000313" key="17">
    <source>
        <dbReference type="Proteomes" id="UP000077266"/>
    </source>
</evidence>
<keyword evidence="10" id="KW-0961">Cell wall biogenesis/degradation</keyword>
<dbReference type="InParanoid" id="A0A165JIH4"/>
<dbReference type="EC" id="3.2.1.39" evidence="4"/>
<dbReference type="GO" id="GO:0005576">
    <property type="term" value="C:extracellular region"/>
    <property type="evidence" value="ECO:0007669"/>
    <property type="project" value="TreeGrafter"/>
</dbReference>
<evidence type="ECO:0000256" key="2">
    <source>
        <dbReference type="ARBA" id="ARBA00004401"/>
    </source>
</evidence>
<keyword evidence="5" id="KW-1003">Cell membrane</keyword>
<dbReference type="GO" id="GO:0009986">
    <property type="term" value="C:cell surface"/>
    <property type="evidence" value="ECO:0007669"/>
    <property type="project" value="TreeGrafter"/>
</dbReference>
<evidence type="ECO:0000256" key="10">
    <source>
        <dbReference type="ARBA" id="ARBA00023316"/>
    </source>
</evidence>
<evidence type="ECO:0000256" key="9">
    <source>
        <dbReference type="ARBA" id="ARBA00023277"/>
    </source>
</evidence>
<dbReference type="InterPro" id="IPR050732">
    <property type="entry name" value="Beta-glucan_modifiers"/>
</dbReference>
<evidence type="ECO:0000256" key="7">
    <source>
        <dbReference type="ARBA" id="ARBA00023136"/>
    </source>
</evidence>
<evidence type="ECO:0000256" key="8">
    <source>
        <dbReference type="ARBA" id="ARBA00023180"/>
    </source>
</evidence>
<comment type="function">
    <text evidence="12">Glucanases play a role in cell expansion during growth, in cell-cell fusion during mating, and in spore release during sporulation. This enzyme may be involved in beta-glucan degradation. Active on laminarin and lichenan.</text>
</comment>
<dbReference type="PANTHER" id="PTHR16631:SF17">
    <property type="entry name" value="GLUCAN ENDO-1,3-BETA-GLUCOSIDASE BTGC"/>
    <property type="match status" value="1"/>
</dbReference>
<keyword evidence="8" id="KW-0325">Glycoprotein</keyword>
<comment type="subcellular location">
    <subcellularLocation>
        <location evidence="2">Cell membrane</location>
        <topology evidence="2">Single-pass type II membrane protein</topology>
    </subcellularLocation>
</comment>
<dbReference type="AlphaFoldDB" id="A0A165JIH4"/>
<evidence type="ECO:0000256" key="15">
    <source>
        <dbReference type="SAM" id="SignalP"/>
    </source>
</evidence>
<evidence type="ECO:0000256" key="13">
    <source>
        <dbReference type="ARBA" id="ARBA00042373"/>
    </source>
</evidence>
<dbReference type="Gene3D" id="3.20.20.80">
    <property type="entry name" value="Glycosidases"/>
    <property type="match status" value="1"/>
</dbReference>
<comment type="catalytic activity">
    <reaction evidence="1">
        <text>Hydrolysis of (1-&gt;3)-beta-D-glucosidic linkages in (1-&gt;3)-beta-D-glucans.</text>
        <dbReference type="EC" id="3.2.1.39"/>
    </reaction>
</comment>
<evidence type="ECO:0000313" key="16">
    <source>
        <dbReference type="EMBL" id="KZV94888.1"/>
    </source>
</evidence>
<evidence type="ECO:0000256" key="4">
    <source>
        <dbReference type="ARBA" id="ARBA00012780"/>
    </source>
</evidence>
<keyword evidence="7" id="KW-0472">Membrane</keyword>
<name>A0A165JIH4_EXIGL</name>
<dbReference type="GO" id="GO:0042973">
    <property type="term" value="F:glucan endo-1,3-beta-D-glucosidase activity"/>
    <property type="evidence" value="ECO:0007669"/>
    <property type="project" value="UniProtKB-EC"/>
</dbReference>
<dbReference type="GO" id="GO:0000272">
    <property type="term" value="P:polysaccharide catabolic process"/>
    <property type="evidence" value="ECO:0007669"/>
    <property type="project" value="UniProtKB-KW"/>
</dbReference>
<keyword evidence="6" id="KW-0378">Hydrolase</keyword>
<evidence type="ECO:0000256" key="1">
    <source>
        <dbReference type="ARBA" id="ARBA00000382"/>
    </source>
</evidence>
<dbReference type="Proteomes" id="UP000077266">
    <property type="component" value="Unassembled WGS sequence"/>
</dbReference>
<comment type="similarity">
    <text evidence="3">Belongs to the glycosyl hydrolase 17 family.</text>
</comment>
<protein>
    <recommendedName>
        <fullName evidence="4">glucan endo-1,3-beta-D-glucosidase</fullName>
        <ecNumber evidence="4">3.2.1.39</ecNumber>
    </recommendedName>
    <alternativeName>
        <fullName evidence="14">Endo-1,3-beta-glucanase btgC</fullName>
    </alternativeName>
    <alternativeName>
        <fullName evidence="13">Laminarinase btgC</fullName>
    </alternativeName>
</protein>
<dbReference type="GO" id="GO:0005886">
    <property type="term" value="C:plasma membrane"/>
    <property type="evidence" value="ECO:0007669"/>
    <property type="project" value="UniProtKB-SubCell"/>
</dbReference>
<keyword evidence="9" id="KW-0119">Carbohydrate metabolism</keyword>
<evidence type="ECO:0000256" key="11">
    <source>
        <dbReference type="ARBA" id="ARBA00023326"/>
    </source>
</evidence>
<organism evidence="16 17">
    <name type="scientific">Exidia glandulosa HHB12029</name>
    <dbReference type="NCBI Taxonomy" id="1314781"/>
    <lineage>
        <taxon>Eukaryota</taxon>
        <taxon>Fungi</taxon>
        <taxon>Dikarya</taxon>
        <taxon>Basidiomycota</taxon>
        <taxon>Agaricomycotina</taxon>
        <taxon>Agaricomycetes</taxon>
        <taxon>Auriculariales</taxon>
        <taxon>Exidiaceae</taxon>
        <taxon>Exidia</taxon>
    </lineage>
</organism>
<feature type="chain" id="PRO_5007860146" description="glucan endo-1,3-beta-D-glucosidase" evidence="15">
    <location>
        <begin position="20"/>
        <end position="354"/>
    </location>
</feature>
<reference evidence="16 17" key="1">
    <citation type="journal article" date="2016" name="Mol. Biol. Evol.">
        <title>Comparative Genomics of Early-Diverging Mushroom-Forming Fungi Provides Insights into the Origins of Lignocellulose Decay Capabilities.</title>
        <authorList>
            <person name="Nagy L.G."/>
            <person name="Riley R."/>
            <person name="Tritt A."/>
            <person name="Adam C."/>
            <person name="Daum C."/>
            <person name="Floudas D."/>
            <person name="Sun H."/>
            <person name="Yadav J.S."/>
            <person name="Pangilinan J."/>
            <person name="Larsson K.H."/>
            <person name="Matsuura K."/>
            <person name="Barry K."/>
            <person name="Labutti K."/>
            <person name="Kuo R."/>
            <person name="Ohm R.A."/>
            <person name="Bhattacharya S.S."/>
            <person name="Shirouzu T."/>
            <person name="Yoshinaga Y."/>
            <person name="Martin F.M."/>
            <person name="Grigoriev I.V."/>
            <person name="Hibbett D.S."/>
        </authorList>
    </citation>
    <scope>NUCLEOTIDE SEQUENCE [LARGE SCALE GENOMIC DNA]</scope>
    <source>
        <strain evidence="16 17">HHB12029</strain>
    </source>
</reference>
<dbReference type="GO" id="GO:0071555">
    <property type="term" value="P:cell wall organization"/>
    <property type="evidence" value="ECO:0007669"/>
    <property type="project" value="UniProtKB-KW"/>
</dbReference>
<dbReference type="SUPFAM" id="SSF51445">
    <property type="entry name" value="(Trans)glycosidases"/>
    <property type="match status" value="1"/>
</dbReference>
<evidence type="ECO:0000256" key="5">
    <source>
        <dbReference type="ARBA" id="ARBA00022475"/>
    </source>
</evidence>
<keyword evidence="11" id="KW-0624">Polysaccharide degradation</keyword>
<proteinExistence type="inferred from homology"/>
<feature type="signal peptide" evidence="15">
    <location>
        <begin position="1"/>
        <end position="19"/>
    </location>
</feature>